<keyword evidence="2" id="KW-1185">Reference proteome</keyword>
<proteinExistence type="predicted"/>
<evidence type="ECO:0000313" key="1">
    <source>
        <dbReference type="EMBL" id="WMV10323.1"/>
    </source>
</evidence>
<sequence>MISLNAPRYFDDLLTSAGTRSSAEYARPGSYVVQLESCPCQKLVKSSEYYINQKGRGRGFTPLSKEVST</sequence>
<dbReference type="Proteomes" id="UP001234989">
    <property type="component" value="Chromosome 1"/>
</dbReference>
<dbReference type="AlphaFoldDB" id="A0AAF0PT10"/>
<organism evidence="1 2">
    <name type="scientific">Solanum verrucosum</name>
    <dbReference type="NCBI Taxonomy" id="315347"/>
    <lineage>
        <taxon>Eukaryota</taxon>
        <taxon>Viridiplantae</taxon>
        <taxon>Streptophyta</taxon>
        <taxon>Embryophyta</taxon>
        <taxon>Tracheophyta</taxon>
        <taxon>Spermatophyta</taxon>
        <taxon>Magnoliopsida</taxon>
        <taxon>eudicotyledons</taxon>
        <taxon>Gunneridae</taxon>
        <taxon>Pentapetalae</taxon>
        <taxon>asterids</taxon>
        <taxon>lamiids</taxon>
        <taxon>Solanales</taxon>
        <taxon>Solanaceae</taxon>
        <taxon>Solanoideae</taxon>
        <taxon>Solaneae</taxon>
        <taxon>Solanum</taxon>
    </lineage>
</organism>
<protein>
    <submittedName>
        <fullName evidence="1">Uncharacterized protein</fullName>
    </submittedName>
</protein>
<gene>
    <name evidence="1" type="ORF">MTR67_003708</name>
</gene>
<name>A0AAF0PT10_SOLVR</name>
<reference evidence="1" key="1">
    <citation type="submission" date="2023-08" db="EMBL/GenBank/DDBJ databases">
        <title>A de novo genome assembly of Solanum verrucosum Schlechtendal, a Mexican diploid species geographically isolated from the other diploid A-genome species in potato relatives.</title>
        <authorList>
            <person name="Hosaka K."/>
        </authorList>
    </citation>
    <scope>NUCLEOTIDE SEQUENCE</scope>
    <source>
        <tissue evidence="1">Young leaves</tissue>
    </source>
</reference>
<accession>A0AAF0PT10</accession>
<evidence type="ECO:0000313" key="2">
    <source>
        <dbReference type="Proteomes" id="UP001234989"/>
    </source>
</evidence>
<dbReference type="EMBL" id="CP133612">
    <property type="protein sequence ID" value="WMV10323.1"/>
    <property type="molecule type" value="Genomic_DNA"/>
</dbReference>